<dbReference type="InterPro" id="IPR027443">
    <property type="entry name" value="IPNS-like_sf"/>
</dbReference>
<gene>
    <name evidence="2" type="ORF">EVB02_02430</name>
</gene>
<evidence type="ECO:0000259" key="1">
    <source>
        <dbReference type="Pfam" id="PF05118"/>
    </source>
</evidence>
<proteinExistence type="predicted"/>
<sequence>MDIGVPVKELGDIEVTPLIDAIMSIDDEAWLANNHRQNAYEVHAQTQSLVMLFVDTKVWPTVKVTKESAWDELSEVALPIMDSILEKYYPPGGTVIRAMAAKLVSGGVIKPHVDSHQSFHVGHRIHIPITANPRVRFMIDGKPHRFEIGKVYELNNQIQHSVMNKGKDDRINFIFDYIPPVELAKLNS</sequence>
<dbReference type="EMBL" id="SHBO01000023">
    <property type="protein sequence ID" value="RZO06584.1"/>
    <property type="molecule type" value="Genomic_DNA"/>
</dbReference>
<dbReference type="AlphaFoldDB" id="A0A520LLU8"/>
<dbReference type="SUPFAM" id="SSF51197">
    <property type="entry name" value="Clavaminate synthase-like"/>
    <property type="match status" value="1"/>
</dbReference>
<accession>A0A520LLU8</accession>
<organism evidence="2 3">
    <name type="scientific">SAR92 clade bacterium</name>
    <dbReference type="NCBI Taxonomy" id="2315479"/>
    <lineage>
        <taxon>Bacteria</taxon>
        <taxon>Pseudomonadati</taxon>
        <taxon>Pseudomonadota</taxon>
        <taxon>Gammaproteobacteria</taxon>
        <taxon>Cellvibrionales</taxon>
        <taxon>Porticoccaceae</taxon>
        <taxon>SAR92 clade</taxon>
    </lineage>
</organism>
<dbReference type="Pfam" id="PF05118">
    <property type="entry name" value="Asp_Arg_Hydrox"/>
    <property type="match status" value="1"/>
</dbReference>
<evidence type="ECO:0000313" key="2">
    <source>
        <dbReference type="EMBL" id="RZO06584.1"/>
    </source>
</evidence>
<protein>
    <recommendedName>
        <fullName evidence="1">Aspartyl/asparaginy/proline hydroxylase domain-containing protein</fullName>
    </recommendedName>
</protein>
<reference evidence="2 3" key="1">
    <citation type="submission" date="2019-02" db="EMBL/GenBank/DDBJ databases">
        <title>Prokaryotic population dynamics and viral predation in marine succession experiment using metagenomics: the confinement effect.</title>
        <authorList>
            <person name="Haro-Moreno J.M."/>
            <person name="Rodriguez-Valera F."/>
            <person name="Lopez-Perez M."/>
        </authorList>
    </citation>
    <scope>NUCLEOTIDE SEQUENCE [LARGE SCALE GENOMIC DNA]</scope>
    <source>
        <strain evidence="2">MED-G169</strain>
    </source>
</reference>
<feature type="domain" description="Aspartyl/asparaginy/proline hydroxylase" evidence="1">
    <location>
        <begin position="47"/>
        <end position="178"/>
    </location>
</feature>
<evidence type="ECO:0000313" key="3">
    <source>
        <dbReference type="Proteomes" id="UP000318148"/>
    </source>
</evidence>
<comment type="caution">
    <text evidence="2">The sequence shown here is derived from an EMBL/GenBank/DDBJ whole genome shotgun (WGS) entry which is preliminary data.</text>
</comment>
<dbReference type="Gene3D" id="2.60.120.330">
    <property type="entry name" value="B-lactam Antibiotic, Isopenicillin N Synthase, Chain"/>
    <property type="match status" value="1"/>
</dbReference>
<dbReference type="Proteomes" id="UP000318148">
    <property type="component" value="Unassembled WGS sequence"/>
</dbReference>
<dbReference type="InterPro" id="IPR007803">
    <property type="entry name" value="Asp/Arg/Pro-Hydrxlase"/>
</dbReference>
<name>A0A520LLU8_9GAMM</name>